<dbReference type="PANTHER" id="PTHR37542:SF1">
    <property type="entry name" value="PRION-INHIBITION AND PROPAGATION HELO DOMAIN-CONTAINING PROTEIN"/>
    <property type="match status" value="1"/>
</dbReference>
<dbReference type="InterPro" id="IPR000719">
    <property type="entry name" value="Prot_kinase_dom"/>
</dbReference>
<keyword evidence="3" id="KW-1185">Reference proteome</keyword>
<dbReference type="Gene3D" id="1.10.510.10">
    <property type="entry name" value="Transferase(Phosphotransferase) domain 1"/>
    <property type="match status" value="1"/>
</dbReference>
<dbReference type="GO" id="GO:0004672">
    <property type="term" value="F:protein kinase activity"/>
    <property type="evidence" value="ECO:0007669"/>
    <property type="project" value="InterPro"/>
</dbReference>
<dbReference type="SUPFAM" id="SSF56112">
    <property type="entry name" value="Protein kinase-like (PK-like)"/>
    <property type="match status" value="1"/>
</dbReference>
<dbReference type="InterPro" id="IPR011009">
    <property type="entry name" value="Kinase-like_dom_sf"/>
</dbReference>
<dbReference type="OMA" id="ARFVHKN"/>
<dbReference type="STRING" id="77044.A0A1W2TUL0"/>
<dbReference type="AlphaFoldDB" id="A0A1W2TUL0"/>
<organism evidence="2">
    <name type="scientific">Rosellinia necatrix</name>
    <name type="common">White root-rot fungus</name>
    <dbReference type="NCBI Taxonomy" id="77044"/>
    <lineage>
        <taxon>Eukaryota</taxon>
        <taxon>Fungi</taxon>
        <taxon>Dikarya</taxon>
        <taxon>Ascomycota</taxon>
        <taxon>Pezizomycotina</taxon>
        <taxon>Sordariomycetes</taxon>
        <taxon>Xylariomycetidae</taxon>
        <taxon>Xylariales</taxon>
        <taxon>Xylariaceae</taxon>
        <taxon>Rosellinia</taxon>
    </lineage>
</organism>
<name>A0A1W2TUL0_ROSNE</name>
<feature type="domain" description="Protein kinase" evidence="1">
    <location>
        <begin position="131"/>
        <end position="513"/>
    </location>
</feature>
<gene>
    <name evidence="2" type="ORF">SAMD00023353_7800160</name>
</gene>
<dbReference type="Proteomes" id="UP000054516">
    <property type="component" value="Unassembled WGS sequence"/>
</dbReference>
<protein>
    <submittedName>
        <fullName evidence="2">Putative podospora anserina S mat+ genomic DNA chromosome supercontig 6</fullName>
    </submittedName>
</protein>
<dbReference type="PANTHER" id="PTHR37542">
    <property type="entry name" value="HELO DOMAIN-CONTAINING PROTEIN-RELATED"/>
    <property type="match status" value="1"/>
</dbReference>
<accession>A0A1W2TUL0</accession>
<evidence type="ECO:0000259" key="1">
    <source>
        <dbReference type="PROSITE" id="PS50011"/>
    </source>
</evidence>
<dbReference type="OrthoDB" id="1911848at2759"/>
<evidence type="ECO:0000313" key="3">
    <source>
        <dbReference type="Proteomes" id="UP000054516"/>
    </source>
</evidence>
<proteinExistence type="predicted"/>
<dbReference type="GO" id="GO:0005524">
    <property type="term" value="F:ATP binding"/>
    <property type="evidence" value="ECO:0007669"/>
    <property type="project" value="InterPro"/>
</dbReference>
<dbReference type="PROSITE" id="PS50011">
    <property type="entry name" value="PROTEIN_KINASE_DOM"/>
    <property type="match status" value="1"/>
</dbReference>
<reference evidence="2" key="1">
    <citation type="submission" date="2016-03" db="EMBL/GenBank/DDBJ databases">
        <title>Draft genome sequence of Rosellinia necatrix.</title>
        <authorList>
            <person name="Kanematsu S."/>
        </authorList>
    </citation>
    <scope>NUCLEOTIDE SEQUENCE [LARGE SCALE GENOMIC DNA]</scope>
    <source>
        <strain evidence="2">W97</strain>
    </source>
</reference>
<evidence type="ECO:0000313" key="2">
    <source>
        <dbReference type="EMBL" id="GAP92298.1"/>
    </source>
</evidence>
<dbReference type="EMBL" id="DF977523">
    <property type="protein sequence ID" value="GAP92298.1"/>
    <property type="molecule type" value="Genomic_DNA"/>
</dbReference>
<sequence>MSAELGLAIIGAIDIGLKYGNELRKICSALNGAESEIAERSLRLDDGCYRCIAQLQFLRQIQHVMDDGHRELQERTLRMLIEKLTLAKSLLRSMVTTRLVDGQCGTEVVFTPKAVKYAFRKEKLDRAIEAFETWQRLSDPSWFLIFKIRDAQLENTLKMDESIATLPVASITSIRAGLDGNGSDSAPGPALALPAEALGQMDMTEIALSCCTLASSPKAGKATTYILESVRLQHPDLYQHTKRDIRNLARRLQHDEPQTFGLLNCKGFISERPDRLRGSPARFTIVSRTPAGFANPRSLRDLLLHTTPDSLSEKFLAAQELAKAVAYVHVFGFVHKGIRPESILSFEPAVATAAGDGGLFSSLFLVGFEDFRKEDGRTRRLGDCAVERNLYRHPSRQGATPSSDFAMQHDIYSLGVCLLEIGLWQSLVEYDGDGQHPAISPLLGVPPRTPEEGVAQFVLGSAKAKFIDLARTRLPRCMGTRYSDIVETCLSCLDPENSEFGDQDEFEDADGVLVGVRYIEKILHRLDLLCV</sequence>